<dbReference type="Proteomes" id="UP000324800">
    <property type="component" value="Unassembled WGS sequence"/>
</dbReference>
<proteinExistence type="predicted"/>
<organism evidence="1 2">
    <name type="scientific">Streblomastix strix</name>
    <dbReference type="NCBI Taxonomy" id="222440"/>
    <lineage>
        <taxon>Eukaryota</taxon>
        <taxon>Metamonada</taxon>
        <taxon>Preaxostyla</taxon>
        <taxon>Oxymonadida</taxon>
        <taxon>Streblomastigidae</taxon>
        <taxon>Streblomastix</taxon>
    </lineage>
</organism>
<evidence type="ECO:0000313" key="1">
    <source>
        <dbReference type="EMBL" id="KAA6371717.1"/>
    </source>
</evidence>
<dbReference type="AlphaFoldDB" id="A0A5J4UMU7"/>
<comment type="caution">
    <text evidence="1">The sequence shown here is derived from an EMBL/GenBank/DDBJ whole genome shotgun (WGS) entry which is preliminary data.</text>
</comment>
<protein>
    <submittedName>
        <fullName evidence="1">Uncharacterized protein</fullName>
    </submittedName>
</protein>
<dbReference type="PROSITE" id="PS51257">
    <property type="entry name" value="PROKAR_LIPOPROTEIN"/>
    <property type="match status" value="1"/>
</dbReference>
<gene>
    <name evidence="1" type="ORF">EZS28_032756</name>
</gene>
<dbReference type="EMBL" id="SNRW01014213">
    <property type="protein sequence ID" value="KAA6371717.1"/>
    <property type="molecule type" value="Genomic_DNA"/>
</dbReference>
<name>A0A5J4UMU7_9EUKA</name>
<sequence length="327" mass="37641">MEDKGLCISAGHQFGIQSCNSDWGVGEIPSPYAQRDSLHANGNTVRNFNCTKNFCEDNLSNNRQSERKKTASIINKQVNEQSCENAGLDKRNDCNEEVFDRAVLVDEPAGEQQIKSDRQQIKPDNNFDGCINRRMGSECNKEQHADQKDIRTKGSGYGELEFARDTGDIQSKTGTKGIYQPIGIQLNNDRNRQYNSVFLNSKSKSKVSFEESDRFDFINQRRNQSDDETNDDLELNKEEWDEHFDVDEQIGEDDFGYWGEIEFVSDNDELKQAENEELNGQSKKVKSLHKKLLKKSFPIRKRRRLNPVDQAHIIISFCFYKNSNKIN</sequence>
<evidence type="ECO:0000313" key="2">
    <source>
        <dbReference type="Proteomes" id="UP000324800"/>
    </source>
</evidence>
<reference evidence="1 2" key="1">
    <citation type="submission" date="2019-03" db="EMBL/GenBank/DDBJ databases">
        <title>Single cell metagenomics reveals metabolic interactions within the superorganism composed of flagellate Streblomastix strix and complex community of Bacteroidetes bacteria on its surface.</title>
        <authorList>
            <person name="Treitli S.C."/>
            <person name="Kolisko M."/>
            <person name="Husnik F."/>
            <person name="Keeling P."/>
            <person name="Hampl V."/>
        </authorList>
    </citation>
    <scope>NUCLEOTIDE SEQUENCE [LARGE SCALE GENOMIC DNA]</scope>
    <source>
        <strain evidence="1">ST1C</strain>
    </source>
</reference>
<accession>A0A5J4UMU7</accession>